<dbReference type="InterPro" id="IPR036406">
    <property type="entry name" value="Coprogen_oxidase_aer_sf"/>
</dbReference>
<dbReference type="EMBL" id="UINC01077687">
    <property type="protein sequence ID" value="SVC18034.1"/>
    <property type="molecule type" value="Genomic_DNA"/>
</dbReference>
<keyword evidence="6" id="KW-0627">Porphyrin biosynthesis</keyword>
<evidence type="ECO:0000256" key="4">
    <source>
        <dbReference type="ARBA" id="ARBA00012869"/>
    </source>
</evidence>
<dbReference type="PANTHER" id="PTHR10755:SF0">
    <property type="entry name" value="OXYGEN-DEPENDENT COPROPORPHYRINOGEN-III OXIDASE, MITOCHONDRIAL"/>
    <property type="match status" value="1"/>
</dbReference>
<dbReference type="Pfam" id="PF01218">
    <property type="entry name" value="Coprogen_oxidas"/>
    <property type="match status" value="1"/>
</dbReference>
<accession>A0A382JZL9</accession>
<keyword evidence="5" id="KW-0560">Oxidoreductase</keyword>
<evidence type="ECO:0000256" key="6">
    <source>
        <dbReference type="ARBA" id="ARBA00023244"/>
    </source>
</evidence>
<dbReference type="GO" id="GO:0005737">
    <property type="term" value="C:cytoplasm"/>
    <property type="evidence" value="ECO:0007669"/>
    <property type="project" value="TreeGrafter"/>
</dbReference>
<comment type="similarity">
    <text evidence="2">Belongs to the aerobic coproporphyrinogen-III oxidase family.</text>
</comment>
<evidence type="ECO:0000256" key="1">
    <source>
        <dbReference type="ARBA" id="ARBA00005168"/>
    </source>
</evidence>
<evidence type="ECO:0000256" key="2">
    <source>
        <dbReference type="ARBA" id="ARBA00010644"/>
    </source>
</evidence>
<evidence type="ECO:0000256" key="5">
    <source>
        <dbReference type="ARBA" id="ARBA00023002"/>
    </source>
</evidence>
<dbReference type="GO" id="GO:0004109">
    <property type="term" value="F:coproporphyrinogen oxidase activity"/>
    <property type="evidence" value="ECO:0007669"/>
    <property type="project" value="UniProtKB-EC"/>
</dbReference>
<proteinExistence type="inferred from homology"/>
<dbReference type="EC" id="1.3.3.3" evidence="4"/>
<name>A0A382JZL9_9ZZZZ</name>
<sequence length="107" mass="12806">DEYFYLAHRKELRGIGGIFFDYKMDNWKKDFSFIKDVGNTFTYLIKEIAKKKMFKKWTKKEKEIQLLKRGRYTEFNLMYDRGTKFGLNSGGNPEAILMSMPPVAKWK</sequence>
<reference evidence="7" key="1">
    <citation type="submission" date="2018-05" db="EMBL/GenBank/DDBJ databases">
        <authorList>
            <person name="Lanie J.A."/>
            <person name="Ng W.-L."/>
            <person name="Kazmierczak K.M."/>
            <person name="Andrzejewski T.M."/>
            <person name="Davidsen T.M."/>
            <person name="Wayne K.J."/>
            <person name="Tettelin H."/>
            <person name="Glass J.I."/>
            <person name="Rusch D."/>
            <person name="Podicherti R."/>
            <person name="Tsui H.-C.T."/>
            <person name="Winkler M.E."/>
        </authorList>
    </citation>
    <scope>NUCLEOTIDE SEQUENCE</scope>
</reference>
<comment type="pathway">
    <text evidence="1">Porphyrin-containing compound metabolism; protoporphyrin-IX biosynthesis; protoporphyrinogen-IX from coproporphyrinogen-III (O2 route): step 1/1.</text>
</comment>
<dbReference type="GO" id="GO:0006782">
    <property type="term" value="P:protoporphyrinogen IX biosynthetic process"/>
    <property type="evidence" value="ECO:0007669"/>
    <property type="project" value="TreeGrafter"/>
</dbReference>
<organism evidence="7">
    <name type="scientific">marine metagenome</name>
    <dbReference type="NCBI Taxonomy" id="408172"/>
    <lineage>
        <taxon>unclassified sequences</taxon>
        <taxon>metagenomes</taxon>
        <taxon>ecological metagenomes</taxon>
    </lineage>
</organism>
<evidence type="ECO:0000256" key="3">
    <source>
        <dbReference type="ARBA" id="ARBA00011738"/>
    </source>
</evidence>
<protein>
    <recommendedName>
        <fullName evidence="4">coproporphyrinogen oxidase</fullName>
        <ecNumber evidence="4">1.3.3.3</ecNumber>
    </recommendedName>
</protein>
<dbReference type="PRINTS" id="PR00073">
    <property type="entry name" value="COPRGNOXDASE"/>
</dbReference>
<comment type="subunit">
    <text evidence="3">Homodimer.</text>
</comment>
<dbReference type="Gene3D" id="3.40.1500.10">
    <property type="entry name" value="Coproporphyrinogen III oxidase, aerobic"/>
    <property type="match status" value="1"/>
</dbReference>
<dbReference type="SUPFAM" id="SSF102886">
    <property type="entry name" value="Coproporphyrinogen III oxidase"/>
    <property type="match status" value="1"/>
</dbReference>
<dbReference type="InterPro" id="IPR001260">
    <property type="entry name" value="Coprogen_oxidase_aer"/>
</dbReference>
<dbReference type="AlphaFoldDB" id="A0A382JZL9"/>
<dbReference type="PANTHER" id="PTHR10755">
    <property type="entry name" value="COPROPORPHYRINOGEN III OXIDASE, MITOCHONDRIAL"/>
    <property type="match status" value="1"/>
</dbReference>
<evidence type="ECO:0000313" key="7">
    <source>
        <dbReference type="EMBL" id="SVC18034.1"/>
    </source>
</evidence>
<gene>
    <name evidence="7" type="ORF">METZ01_LOCUS270888</name>
</gene>
<feature type="non-terminal residue" evidence="7">
    <location>
        <position position="1"/>
    </location>
</feature>